<evidence type="ECO:0000313" key="2">
    <source>
        <dbReference type="EMBL" id="AKD55475.1"/>
    </source>
</evidence>
<dbReference type="Proteomes" id="UP000033054">
    <property type="component" value="Chromosome"/>
</dbReference>
<evidence type="ECO:0000259" key="1">
    <source>
        <dbReference type="Pfam" id="PF13648"/>
    </source>
</evidence>
<proteinExistence type="predicted"/>
<evidence type="ECO:0000313" key="3">
    <source>
        <dbReference type="Proteomes" id="UP000033054"/>
    </source>
</evidence>
<accession>A0A0E3ZW29</accession>
<dbReference type="EMBL" id="CP010429">
    <property type="protein sequence ID" value="AKD55475.1"/>
    <property type="molecule type" value="Genomic_DNA"/>
</dbReference>
<reference evidence="2 3" key="1">
    <citation type="journal article" date="2014" name="Curr. Microbiol.">
        <title>Spirosoma radiotolerans sp. nov., a gamma-radiation-resistant bacterium isolated from gamma ray-irradiated soil.</title>
        <authorList>
            <person name="Lee J.J."/>
            <person name="Srinivasan S."/>
            <person name="Lim S."/>
            <person name="Joe M."/>
            <person name="Im S."/>
            <person name="Bae S.I."/>
            <person name="Park K.R."/>
            <person name="Han J.H."/>
            <person name="Park S.H."/>
            <person name="Joo B.M."/>
            <person name="Park S.J."/>
            <person name="Kim M.K."/>
        </authorList>
    </citation>
    <scope>NUCLEOTIDE SEQUENCE [LARGE SCALE GENOMIC DNA]</scope>
    <source>
        <strain evidence="2 3">DG5A</strain>
    </source>
</reference>
<organism evidence="2 3">
    <name type="scientific">Spirosoma radiotolerans</name>
    <dbReference type="NCBI Taxonomy" id="1379870"/>
    <lineage>
        <taxon>Bacteria</taxon>
        <taxon>Pseudomonadati</taxon>
        <taxon>Bacteroidota</taxon>
        <taxon>Cytophagia</taxon>
        <taxon>Cytophagales</taxon>
        <taxon>Cytophagaceae</taxon>
        <taxon>Spirosoma</taxon>
    </lineage>
</organism>
<dbReference type="AlphaFoldDB" id="A0A0E3ZW29"/>
<sequence length="131" mass="14475">MDLVGTWELVTFTVDPTPINGTSDYLAYLRQIFGYNCSQIEFYYNFKSDNTFTETATSTCQSSGTTTDTVLEGTWAVTQTTLSLTVDDGTGTNQTNTYKLDAHPATAGKYAYINLTFTNSGTTYFISLNKQ</sequence>
<dbReference type="HOGENOM" id="CLU_1926251_0_0_10"/>
<protein>
    <recommendedName>
        <fullName evidence="1">Lipocalin-like domain-containing protein</fullName>
    </recommendedName>
</protein>
<dbReference type="PATRIC" id="fig|1379870.5.peg.2549"/>
<keyword evidence="3" id="KW-1185">Reference proteome</keyword>
<dbReference type="KEGG" id="srd:SD10_11730"/>
<dbReference type="Pfam" id="PF13648">
    <property type="entry name" value="Lipocalin_4"/>
    <property type="match status" value="1"/>
</dbReference>
<gene>
    <name evidence="2" type="ORF">SD10_11730</name>
</gene>
<feature type="domain" description="Lipocalin-like" evidence="1">
    <location>
        <begin position="3"/>
        <end position="101"/>
    </location>
</feature>
<dbReference type="InterPro" id="IPR024311">
    <property type="entry name" value="Lipocalin-like"/>
</dbReference>
<name>A0A0E3ZW29_9BACT</name>